<dbReference type="InterPro" id="IPR029151">
    <property type="entry name" value="Sensor-like_sf"/>
</dbReference>
<feature type="domain" description="GGDEF" evidence="9">
    <location>
        <begin position="391"/>
        <end position="521"/>
    </location>
</feature>
<dbReference type="EMBL" id="JAUYVT010000002">
    <property type="protein sequence ID" value="MDP2563853.1"/>
    <property type="molecule type" value="Genomic_DNA"/>
</dbReference>
<dbReference type="Pfam" id="PF00990">
    <property type="entry name" value="GGDEF"/>
    <property type="match status" value="1"/>
</dbReference>
<evidence type="ECO:0000259" key="9">
    <source>
        <dbReference type="PROSITE" id="PS50887"/>
    </source>
</evidence>
<comment type="subcellular location">
    <subcellularLocation>
        <location evidence="1">Cell membrane</location>
        <topology evidence="1">Multi-pass membrane protein</topology>
    </subcellularLocation>
</comment>
<keyword evidence="6 8" id="KW-0472">Membrane</keyword>
<accession>A0ABT9FAU2</accession>
<dbReference type="PANTHER" id="PTHR45138:SF9">
    <property type="entry name" value="DIGUANYLATE CYCLASE DGCM-RELATED"/>
    <property type="match status" value="1"/>
</dbReference>
<dbReference type="InterPro" id="IPR043128">
    <property type="entry name" value="Rev_trsase/Diguanyl_cyclase"/>
</dbReference>
<dbReference type="InterPro" id="IPR050469">
    <property type="entry name" value="Diguanylate_Cyclase"/>
</dbReference>
<dbReference type="CDD" id="cd18773">
    <property type="entry name" value="PDC1_HK_sensor"/>
    <property type="match status" value="1"/>
</dbReference>
<feature type="transmembrane region" description="Helical" evidence="8">
    <location>
        <begin position="285"/>
        <end position="307"/>
    </location>
</feature>
<keyword evidence="10" id="KW-0808">Transferase</keyword>
<comment type="caution">
    <text evidence="10">The sequence shown here is derived from an EMBL/GenBank/DDBJ whole genome shotgun (WGS) entry which is preliminary data.</text>
</comment>
<dbReference type="GO" id="GO:0052621">
    <property type="term" value="F:diguanylate cyclase activity"/>
    <property type="evidence" value="ECO:0007669"/>
    <property type="project" value="UniProtKB-EC"/>
</dbReference>
<evidence type="ECO:0000256" key="5">
    <source>
        <dbReference type="ARBA" id="ARBA00022989"/>
    </source>
</evidence>
<dbReference type="RefSeq" id="WP_305471334.1">
    <property type="nucleotide sequence ID" value="NZ_JAUYVT010000002.1"/>
</dbReference>
<dbReference type="Gene3D" id="3.30.70.270">
    <property type="match status" value="1"/>
</dbReference>
<dbReference type="CDD" id="cd12912">
    <property type="entry name" value="PDC2_MCP_like"/>
    <property type="match status" value="1"/>
</dbReference>
<organism evidence="10 11">
    <name type="scientific">Pseudoalteromonas marina</name>
    <dbReference type="NCBI Taxonomy" id="267375"/>
    <lineage>
        <taxon>Bacteria</taxon>
        <taxon>Pseudomonadati</taxon>
        <taxon>Pseudomonadota</taxon>
        <taxon>Gammaproteobacteria</taxon>
        <taxon>Alteromonadales</taxon>
        <taxon>Pseudoalteromonadaceae</taxon>
        <taxon>Pseudoalteromonas</taxon>
    </lineage>
</organism>
<dbReference type="PROSITE" id="PS50887">
    <property type="entry name" value="GGDEF"/>
    <property type="match status" value="1"/>
</dbReference>
<evidence type="ECO:0000256" key="2">
    <source>
        <dbReference type="ARBA" id="ARBA00012528"/>
    </source>
</evidence>
<dbReference type="Proteomes" id="UP001177212">
    <property type="component" value="Unassembled WGS sequence"/>
</dbReference>
<evidence type="ECO:0000256" key="3">
    <source>
        <dbReference type="ARBA" id="ARBA00022475"/>
    </source>
</evidence>
<dbReference type="NCBIfam" id="TIGR00254">
    <property type="entry name" value="GGDEF"/>
    <property type="match status" value="1"/>
</dbReference>
<evidence type="ECO:0000256" key="1">
    <source>
        <dbReference type="ARBA" id="ARBA00004651"/>
    </source>
</evidence>
<dbReference type="InterPro" id="IPR029787">
    <property type="entry name" value="Nucleotide_cyclase"/>
</dbReference>
<keyword evidence="10" id="KW-0548">Nucleotidyltransferase</keyword>
<name>A0ABT9FAU2_9GAMM</name>
<keyword evidence="5 8" id="KW-1133">Transmembrane helix</keyword>
<evidence type="ECO:0000256" key="6">
    <source>
        <dbReference type="ARBA" id="ARBA00023136"/>
    </source>
</evidence>
<sequence>MLNKLFPVLNLRLLIVLLAFSAALATLISSFHSTYQVQKEQLISHTLKSNFAYANKLASATDDFLESAKQQLAYSANKIEQNINNAALLQEEVTRLNLQTNSFNSVVISKDGVINATSPYLPEIIGKSISSPGATQALKEKKPLISMPYMSAANNLIIFISHPLFNKEGSYLGYVGGSLYLKERNILNDLLEQHFYEGGSHLYVVDANKQILYHPDSERIGTSVANNKVINAVITGEAGQAVVVNSKGVKMLAGFSPVINSNWGVVAQRPIKATLASLDTLIMEVFARTLPMALATFILIGVFSYFISRPLKQLASSANRLDEVNSIEKLKRIKAWYFESQRLKLAMLNGVNILQTQIGQLKHDAQTDPLTNTHNRRSLNGLLSQLMLKQTPFAILEIDIDFFKRVNDTFGHDKGDEALKVLADIIKKISRKGDIVSRIGGEEFLLVLPHEDSQSALKIAERLRTTVETTQMETIGFITVSIGVATWPTHSNNIDQVYKCADKALYHAKEHGRNRCVVAEPS</sequence>
<evidence type="ECO:0000256" key="4">
    <source>
        <dbReference type="ARBA" id="ARBA00022692"/>
    </source>
</evidence>
<evidence type="ECO:0000256" key="8">
    <source>
        <dbReference type="SAM" id="Phobius"/>
    </source>
</evidence>
<reference evidence="10" key="1">
    <citation type="submission" date="2023-07" db="EMBL/GenBank/DDBJ databases">
        <title>Genome content predicts the carbon catabolic preferences of heterotrophic bacteria.</title>
        <authorList>
            <person name="Gralka M."/>
        </authorList>
    </citation>
    <scope>NUCLEOTIDE SEQUENCE</scope>
    <source>
        <strain evidence="10">4G09</strain>
    </source>
</reference>
<comment type="catalytic activity">
    <reaction evidence="7">
        <text>2 GTP = 3',3'-c-di-GMP + 2 diphosphate</text>
        <dbReference type="Rhea" id="RHEA:24898"/>
        <dbReference type="ChEBI" id="CHEBI:33019"/>
        <dbReference type="ChEBI" id="CHEBI:37565"/>
        <dbReference type="ChEBI" id="CHEBI:58805"/>
        <dbReference type="EC" id="2.7.7.65"/>
    </reaction>
</comment>
<keyword evidence="4 8" id="KW-0812">Transmembrane</keyword>
<dbReference type="EC" id="2.7.7.65" evidence="2"/>
<gene>
    <name evidence="10" type="ORF">Q8W34_04370</name>
</gene>
<dbReference type="SUPFAM" id="SSF55073">
    <property type="entry name" value="Nucleotide cyclase"/>
    <property type="match status" value="1"/>
</dbReference>
<dbReference type="Pfam" id="PF02743">
    <property type="entry name" value="dCache_1"/>
    <property type="match status" value="1"/>
</dbReference>
<keyword evidence="3" id="KW-1003">Cell membrane</keyword>
<evidence type="ECO:0000256" key="7">
    <source>
        <dbReference type="ARBA" id="ARBA00034247"/>
    </source>
</evidence>
<dbReference type="InterPro" id="IPR000160">
    <property type="entry name" value="GGDEF_dom"/>
</dbReference>
<evidence type="ECO:0000313" key="10">
    <source>
        <dbReference type="EMBL" id="MDP2563853.1"/>
    </source>
</evidence>
<dbReference type="Gene3D" id="3.30.450.20">
    <property type="entry name" value="PAS domain"/>
    <property type="match status" value="2"/>
</dbReference>
<dbReference type="InterPro" id="IPR033479">
    <property type="entry name" value="dCache_1"/>
</dbReference>
<protein>
    <recommendedName>
        <fullName evidence="2">diguanylate cyclase</fullName>
        <ecNumber evidence="2">2.7.7.65</ecNumber>
    </recommendedName>
</protein>
<dbReference type="SUPFAM" id="SSF103190">
    <property type="entry name" value="Sensory domain-like"/>
    <property type="match status" value="2"/>
</dbReference>
<dbReference type="PANTHER" id="PTHR45138">
    <property type="entry name" value="REGULATORY COMPONENTS OF SENSORY TRANSDUCTION SYSTEM"/>
    <property type="match status" value="1"/>
</dbReference>
<keyword evidence="11" id="KW-1185">Reference proteome</keyword>
<proteinExistence type="predicted"/>
<dbReference type="CDD" id="cd01949">
    <property type="entry name" value="GGDEF"/>
    <property type="match status" value="1"/>
</dbReference>
<dbReference type="SMART" id="SM00267">
    <property type="entry name" value="GGDEF"/>
    <property type="match status" value="1"/>
</dbReference>
<evidence type="ECO:0000313" key="11">
    <source>
        <dbReference type="Proteomes" id="UP001177212"/>
    </source>
</evidence>